<keyword evidence="3" id="KW-1185">Reference proteome</keyword>
<protein>
    <submittedName>
        <fullName evidence="2">Uncharacterized protein</fullName>
    </submittedName>
</protein>
<evidence type="ECO:0000313" key="2">
    <source>
        <dbReference type="EMBL" id="CAH2048896.1"/>
    </source>
</evidence>
<gene>
    <name evidence="2" type="ORF">IPOD504_LOCUS6457</name>
</gene>
<feature type="region of interest" description="Disordered" evidence="1">
    <location>
        <begin position="1"/>
        <end position="35"/>
    </location>
</feature>
<evidence type="ECO:0000256" key="1">
    <source>
        <dbReference type="SAM" id="MobiDB-lite"/>
    </source>
</evidence>
<feature type="compositionally biased region" description="Pro residues" evidence="1">
    <location>
        <begin position="72"/>
        <end position="89"/>
    </location>
</feature>
<dbReference type="Proteomes" id="UP000837857">
    <property type="component" value="Chromosome 18"/>
</dbReference>
<feature type="non-terminal residue" evidence="2">
    <location>
        <position position="1"/>
    </location>
</feature>
<accession>A0ABN8I507</accession>
<dbReference type="EMBL" id="OW152830">
    <property type="protein sequence ID" value="CAH2048896.1"/>
    <property type="molecule type" value="Genomic_DNA"/>
</dbReference>
<sequence length="132" mass="15190">MLDDRQSVVEPKPATSRLQRKDAETPQLGPGARIINSTWRGSQTSRVKQFITKCKQEEPRIFIKNTNSRYPPCHPAPRTPQNPRAPQPPQRDMDRKYPVMINSKCGALIKEPRLFTSNYPSLATPPPWRERD</sequence>
<reference evidence="2" key="1">
    <citation type="submission" date="2022-03" db="EMBL/GenBank/DDBJ databases">
        <authorList>
            <person name="Martin H S."/>
        </authorList>
    </citation>
    <scope>NUCLEOTIDE SEQUENCE</scope>
</reference>
<proteinExistence type="predicted"/>
<evidence type="ECO:0000313" key="3">
    <source>
        <dbReference type="Proteomes" id="UP000837857"/>
    </source>
</evidence>
<organism evidence="2 3">
    <name type="scientific">Iphiclides podalirius</name>
    <name type="common">scarce swallowtail</name>
    <dbReference type="NCBI Taxonomy" id="110791"/>
    <lineage>
        <taxon>Eukaryota</taxon>
        <taxon>Metazoa</taxon>
        <taxon>Ecdysozoa</taxon>
        <taxon>Arthropoda</taxon>
        <taxon>Hexapoda</taxon>
        <taxon>Insecta</taxon>
        <taxon>Pterygota</taxon>
        <taxon>Neoptera</taxon>
        <taxon>Endopterygota</taxon>
        <taxon>Lepidoptera</taxon>
        <taxon>Glossata</taxon>
        <taxon>Ditrysia</taxon>
        <taxon>Papilionoidea</taxon>
        <taxon>Papilionidae</taxon>
        <taxon>Papilioninae</taxon>
        <taxon>Iphiclides</taxon>
    </lineage>
</organism>
<name>A0ABN8I507_9NEOP</name>
<feature type="region of interest" description="Disordered" evidence="1">
    <location>
        <begin position="62"/>
        <end position="94"/>
    </location>
</feature>